<accession>A0AAN1WJL7</accession>
<keyword evidence="1" id="KW-0808">Transferase</keyword>
<reference evidence="4 5" key="1">
    <citation type="journal article" date="2022" name="IScience">
        <title>An ultrasensitive nanofiber-based assay for enzymatic hydrolysis and deep-sea microbial degradation of cellulose.</title>
        <authorList>
            <person name="Tsudome M."/>
            <person name="Tachioka M."/>
            <person name="Miyazaki M."/>
            <person name="Uchimura K."/>
            <person name="Tsuda M."/>
            <person name="Takaki Y."/>
            <person name="Deguchi S."/>
        </authorList>
    </citation>
    <scope>NUCLEOTIDE SEQUENCE [LARGE SCALE GENOMIC DNA]</scope>
    <source>
        <strain evidence="4 5">GE09</strain>
    </source>
</reference>
<dbReference type="InterPro" id="IPR016181">
    <property type="entry name" value="Acyl_CoA_acyltransferase"/>
</dbReference>
<dbReference type="CDD" id="cd04301">
    <property type="entry name" value="NAT_SF"/>
    <property type="match status" value="1"/>
</dbReference>
<dbReference type="PANTHER" id="PTHR43877:SF2">
    <property type="entry name" value="AMINOALKYLPHOSPHONATE N-ACETYLTRANSFERASE-RELATED"/>
    <property type="match status" value="1"/>
</dbReference>
<dbReference type="InterPro" id="IPR000182">
    <property type="entry name" value="GNAT_dom"/>
</dbReference>
<dbReference type="GO" id="GO:0016747">
    <property type="term" value="F:acyltransferase activity, transferring groups other than amino-acyl groups"/>
    <property type="evidence" value="ECO:0007669"/>
    <property type="project" value="InterPro"/>
</dbReference>
<dbReference type="PROSITE" id="PS51186">
    <property type="entry name" value="GNAT"/>
    <property type="match status" value="1"/>
</dbReference>
<dbReference type="RefSeq" id="WP_236983421.1">
    <property type="nucleotide sequence ID" value="NZ_AP023086.1"/>
</dbReference>
<protein>
    <recommendedName>
        <fullName evidence="3">N-acetyltransferase domain-containing protein</fullName>
    </recommendedName>
</protein>
<name>A0AAN1WJL7_9GAMM</name>
<sequence>MFLIRLAKDGDCLALLSLVNRAYRPGENLAGWTHESEWIDGDRISLEALTALVNREEVIVATHAGEPGKLLGCIHVSIVNEVVSLGMLAVEPSSQTLGVGKWLMAKAEQMAGAKGCKLARIEVVDKRTSLRGYYQRQGYCETGQNFNYPVNLGVGSPKKPNTVYLVEMSKTLAEQAL</sequence>
<evidence type="ECO:0000259" key="3">
    <source>
        <dbReference type="PROSITE" id="PS51186"/>
    </source>
</evidence>
<keyword evidence="2" id="KW-0012">Acyltransferase</keyword>
<dbReference type="Gene3D" id="3.40.630.30">
    <property type="match status" value="1"/>
</dbReference>
<evidence type="ECO:0000313" key="4">
    <source>
        <dbReference type="EMBL" id="BCD98818.1"/>
    </source>
</evidence>
<dbReference type="KEGG" id="marq:MARGE09_P3019"/>
<dbReference type="AlphaFoldDB" id="A0AAN1WJL7"/>
<evidence type="ECO:0000256" key="1">
    <source>
        <dbReference type="ARBA" id="ARBA00022679"/>
    </source>
</evidence>
<feature type="domain" description="N-acetyltransferase" evidence="3">
    <location>
        <begin position="2"/>
        <end position="173"/>
    </location>
</feature>
<keyword evidence="5" id="KW-1185">Reference proteome</keyword>
<evidence type="ECO:0000313" key="5">
    <source>
        <dbReference type="Proteomes" id="UP001320119"/>
    </source>
</evidence>
<dbReference type="PANTHER" id="PTHR43877">
    <property type="entry name" value="AMINOALKYLPHOSPHONATE N-ACETYLTRANSFERASE-RELATED-RELATED"/>
    <property type="match status" value="1"/>
</dbReference>
<proteinExistence type="predicted"/>
<dbReference type="EMBL" id="AP023086">
    <property type="protein sequence ID" value="BCD98818.1"/>
    <property type="molecule type" value="Genomic_DNA"/>
</dbReference>
<dbReference type="Proteomes" id="UP001320119">
    <property type="component" value="Chromosome"/>
</dbReference>
<gene>
    <name evidence="4" type="ORF">MARGE09_P3019</name>
</gene>
<dbReference type="InterPro" id="IPR050832">
    <property type="entry name" value="Bact_Acetyltransf"/>
</dbReference>
<organism evidence="4 5">
    <name type="scientific">Marinagarivorans cellulosilyticus</name>
    <dbReference type="NCBI Taxonomy" id="2721545"/>
    <lineage>
        <taxon>Bacteria</taxon>
        <taxon>Pseudomonadati</taxon>
        <taxon>Pseudomonadota</taxon>
        <taxon>Gammaproteobacteria</taxon>
        <taxon>Cellvibrionales</taxon>
        <taxon>Cellvibrionaceae</taxon>
        <taxon>Marinagarivorans</taxon>
    </lineage>
</organism>
<evidence type="ECO:0000256" key="2">
    <source>
        <dbReference type="ARBA" id="ARBA00023315"/>
    </source>
</evidence>
<dbReference type="Pfam" id="PF00583">
    <property type="entry name" value="Acetyltransf_1"/>
    <property type="match status" value="1"/>
</dbReference>
<dbReference type="SUPFAM" id="SSF55729">
    <property type="entry name" value="Acyl-CoA N-acyltransferases (Nat)"/>
    <property type="match status" value="1"/>
</dbReference>